<evidence type="ECO:0000259" key="12">
    <source>
        <dbReference type="PROSITE" id="PS51198"/>
    </source>
</evidence>
<feature type="domain" description="UvrD-like helicase C-terminal" evidence="13">
    <location>
        <begin position="298"/>
        <end position="550"/>
    </location>
</feature>
<dbReference type="InterPro" id="IPR014016">
    <property type="entry name" value="UvrD-like_ATP-bd"/>
</dbReference>
<dbReference type="PANTHER" id="PTHR11070:SF2">
    <property type="entry name" value="ATP-DEPENDENT DNA HELICASE SRS2"/>
    <property type="match status" value="1"/>
</dbReference>
<keyword evidence="7" id="KW-0413">Isomerase</keyword>
<dbReference type="EC" id="5.6.2.4" evidence="9"/>
<evidence type="ECO:0000256" key="6">
    <source>
        <dbReference type="ARBA" id="ARBA00023125"/>
    </source>
</evidence>
<dbReference type="Gene3D" id="3.40.50.300">
    <property type="entry name" value="P-loop containing nucleotide triphosphate hydrolases"/>
    <property type="match status" value="2"/>
</dbReference>
<evidence type="ECO:0000256" key="11">
    <source>
        <dbReference type="PROSITE-ProRule" id="PRU00560"/>
    </source>
</evidence>
<comment type="caution">
    <text evidence="14">The sequence shown here is derived from an EMBL/GenBank/DDBJ whole genome shotgun (WGS) entry which is preliminary data.</text>
</comment>
<dbReference type="InterPro" id="IPR013986">
    <property type="entry name" value="DExx_box_DNA_helicase_dom_sf"/>
</dbReference>
<comment type="catalytic activity">
    <reaction evidence="10">
        <text>ATP + H2O = ADP + phosphate + H(+)</text>
        <dbReference type="Rhea" id="RHEA:13065"/>
        <dbReference type="ChEBI" id="CHEBI:15377"/>
        <dbReference type="ChEBI" id="CHEBI:15378"/>
        <dbReference type="ChEBI" id="CHEBI:30616"/>
        <dbReference type="ChEBI" id="CHEBI:43474"/>
        <dbReference type="ChEBI" id="CHEBI:456216"/>
        <dbReference type="EC" id="5.6.2.4"/>
    </reaction>
</comment>
<evidence type="ECO:0000256" key="3">
    <source>
        <dbReference type="ARBA" id="ARBA00022801"/>
    </source>
</evidence>
<keyword evidence="2 11" id="KW-0547">Nucleotide-binding</keyword>
<accession>A0ABR2ZVN5</accession>
<dbReference type="GO" id="GO:0016787">
    <property type="term" value="F:hydrolase activity"/>
    <property type="evidence" value="ECO:0007669"/>
    <property type="project" value="UniProtKB-KW"/>
</dbReference>
<dbReference type="Gene3D" id="1.10.486.10">
    <property type="entry name" value="PCRA, domain 4"/>
    <property type="match status" value="1"/>
</dbReference>
<feature type="domain" description="UvrD-like helicase ATP-binding" evidence="12">
    <location>
        <begin position="6"/>
        <end position="297"/>
    </location>
</feature>
<evidence type="ECO:0000256" key="1">
    <source>
        <dbReference type="ARBA" id="ARBA00009922"/>
    </source>
</evidence>
<keyword evidence="5 11" id="KW-0067">ATP-binding</keyword>
<evidence type="ECO:0000259" key="13">
    <source>
        <dbReference type="PROSITE" id="PS51217"/>
    </source>
</evidence>
<dbReference type="EMBL" id="JBBXMP010000052">
    <property type="protein sequence ID" value="KAL0065129.1"/>
    <property type="molecule type" value="Genomic_DNA"/>
</dbReference>
<dbReference type="CDD" id="cd17932">
    <property type="entry name" value="DEXQc_UvrD"/>
    <property type="match status" value="1"/>
</dbReference>
<keyword evidence="6" id="KW-0238">DNA-binding</keyword>
<evidence type="ECO:0000256" key="9">
    <source>
        <dbReference type="ARBA" id="ARBA00034808"/>
    </source>
</evidence>
<dbReference type="SUPFAM" id="SSF52540">
    <property type="entry name" value="P-loop containing nucleoside triphosphate hydrolases"/>
    <property type="match status" value="1"/>
</dbReference>
<dbReference type="PROSITE" id="PS51198">
    <property type="entry name" value="UVRD_HELICASE_ATP_BIND"/>
    <property type="match status" value="1"/>
</dbReference>
<reference evidence="14 15" key="1">
    <citation type="submission" date="2024-05" db="EMBL/GenBank/DDBJ databases">
        <title>A draft genome resource for the thread blight pathogen Marasmius tenuissimus strain MS-2.</title>
        <authorList>
            <person name="Yulfo-Soto G.E."/>
            <person name="Baruah I.K."/>
            <person name="Amoako-Attah I."/>
            <person name="Bukari Y."/>
            <person name="Meinhardt L.W."/>
            <person name="Bailey B.A."/>
            <person name="Cohen S.P."/>
        </authorList>
    </citation>
    <scope>NUCLEOTIDE SEQUENCE [LARGE SCALE GENOMIC DNA]</scope>
    <source>
        <strain evidence="14 15">MS-2</strain>
    </source>
</reference>
<evidence type="ECO:0000256" key="2">
    <source>
        <dbReference type="ARBA" id="ARBA00022741"/>
    </source>
</evidence>
<evidence type="ECO:0000256" key="8">
    <source>
        <dbReference type="ARBA" id="ARBA00034617"/>
    </source>
</evidence>
<feature type="binding site" evidence="11">
    <location>
        <begin position="27"/>
        <end position="34"/>
    </location>
    <ligand>
        <name>ATP</name>
        <dbReference type="ChEBI" id="CHEBI:30616"/>
    </ligand>
</feature>
<dbReference type="Gene3D" id="1.10.10.160">
    <property type="match status" value="1"/>
</dbReference>
<evidence type="ECO:0000313" key="14">
    <source>
        <dbReference type="EMBL" id="KAL0065129.1"/>
    </source>
</evidence>
<dbReference type="InterPro" id="IPR027417">
    <property type="entry name" value="P-loop_NTPase"/>
</dbReference>
<comment type="similarity">
    <text evidence="1">Belongs to the helicase family. UvrD subfamily.</text>
</comment>
<keyword evidence="4 11" id="KW-0347">Helicase</keyword>
<dbReference type="GO" id="GO:0003678">
    <property type="term" value="F:DNA helicase activity"/>
    <property type="evidence" value="ECO:0007669"/>
    <property type="project" value="UniProtKB-EC"/>
</dbReference>
<organism evidence="14 15">
    <name type="scientific">Marasmius tenuissimus</name>
    <dbReference type="NCBI Taxonomy" id="585030"/>
    <lineage>
        <taxon>Eukaryota</taxon>
        <taxon>Fungi</taxon>
        <taxon>Dikarya</taxon>
        <taxon>Basidiomycota</taxon>
        <taxon>Agaricomycotina</taxon>
        <taxon>Agaricomycetes</taxon>
        <taxon>Agaricomycetidae</taxon>
        <taxon>Agaricales</taxon>
        <taxon>Marasmiineae</taxon>
        <taxon>Marasmiaceae</taxon>
        <taxon>Marasmius</taxon>
    </lineage>
</organism>
<comment type="catalytic activity">
    <reaction evidence="8">
        <text>Couples ATP hydrolysis with the unwinding of duplex DNA by translocating in the 3'-5' direction.</text>
        <dbReference type="EC" id="5.6.2.4"/>
    </reaction>
</comment>
<dbReference type="PROSITE" id="PS51217">
    <property type="entry name" value="UVRD_HELICASE_CTER"/>
    <property type="match status" value="1"/>
</dbReference>
<evidence type="ECO:0000313" key="15">
    <source>
        <dbReference type="Proteomes" id="UP001437256"/>
    </source>
</evidence>
<dbReference type="InterPro" id="IPR000212">
    <property type="entry name" value="DNA_helicase_UvrD/REP"/>
</dbReference>
<evidence type="ECO:0000256" key="4">
    <source>
        <dbReference type="ARBA" id="ARBA00022806"/>
    </source>
</evidence>
<protein>
    <recommendedName>
        <fullName evidence="9">DNA 3'-5' helicase</fullName>
        <ecNumber evidence="9">5.6.2.4</ecNumber>
    </recommendedName>
</protein>
<keyword evidence="3 11" id="KW-0378">Hydrolase</keyword>
<evidence type="ECO:0000256" key="7">
    <source>
        <dbReference type="ARBA" id="ARBA00023235"/>
    </source>
</evidence>
<dbReference type="InterPro" id="IPR014017">
    <property type="entry name" value="DNA_helicase_UvrD-like_C"/>
</dbReference>
<evidence type="ECO:0000256" key="5">
    <source>
        <dbReference type="ARBA" id="ARBA00022840"/>
    </source>
</evidence>
<gene>
    <name evidence="14" type="primary">srs2_3</name>
    <name evidence="14" type="ORF">AAF712_007965</name>
</gene>
<sequence>MAYLETLNPAQLAATKHQPDIPLQILAGPGSGKTKVLTSRIAYLILEHKLPPTAICAVTFTNKAANEMKERLTKLIGKPKMVQVKMGTFHALCAMFLRKYAKEVGLADNFTVCDADESKKIINTLLKNRKDELESQDITLKDGVVQSMISKAKAKSLSAKRFREEVEDRIRTNGYHLVKDDIDLVMADIYEEYEKTLRRNNSLDFDDLLVFGLKLFKDYPKAVKWCKHVLVDEFQDTNTTQYELMRAIAVASCVTIVGDPDQSIYGWRSAEVGNLAEMRKDFPGTRQIFLEQNYRSTSSILKASIAIVEQDKSRIKKTLHASHPSGTTPVLRDFETEQLEAAGVASEIKRVIAYSGGMLNYGDFVVLLRFNALSRSIESALQKEGIPNRVLKGHKFFERLEVKDLLAYLQLVDNPHFIPAFTRIINVPARGIGDKTMKELLSRADKEKISPLQIVEKIVEGRTPDIKPPVKRKLAAFVSAIRTIRRLATEGASPADLIRKLYEVVEYEDHLKKTQPDWESRWENVQELITFATDVDADIKADNDPGEENT</sequence>
<evidence type="ECO:0000256" key="10">
    <source>
        <dbReference type="ARBA" id="ARBA00048988"/>
    </source>
</evidence>
<dbReference type="Pfam" id="PF00580">
    <property type="entry name" value="UvrD-helicase"/>
    <property type="match status" value="1"/>
</dbReference>
<dbReference type="Proteomes" id="UP001437256">
    <property type="component" value="Unassembled WGS sequence"/>
</dbReference>
<keyword evidence="15" id="KW-1185">Reference proteome</keyword>
<dbReference type="Pfam" id="PF13361">
    <property type="entry name" value="UvrD_C"/>
    <property type="match status" value="1"/>
</dbReference>
<dbReference type="PANTHER" id="PTHR11070">
    <property type="entry name" value="UVRD / RECB / PCRA DNA HELICASE FAMILY MEMBER"/>
    <property type="match status" value="1"/>
</dbReference>
<proteinExistence type="inferred from homology"/>
<name>A0ABR2ZVN5_9AGAR</name>